<accession>A0A812Y810</accession>
<dbReference type="Proteomes" id="UP000649617">
    <property type="component" value="Unassembled WGS sequence"/>
</dbReference>
<keyword evidence="3" id="KW-1185">Reference proteome</keyword>
<sequence>AVEGVVQKNFETGKVKSKRSKRKRELSEEEQNAEAPKQSEVMKYFQLPPALAFVSRAITQMQGVGVMLDEDYEFIDFVADKVPELQVER</sequence>
<dbReference type="OrthoDB" id="201153at2759"/>
<organism evidence="2 3">
    <name type="scientific">Symbiodinium pilosum</name>
    <name type="common">Dinoflagellate</name>
    <dbReference type="NCBI Taxonomy" id="2952"/>
    <lineage>
        <taxon>Eukaryota</taxon>
        <taxon>Sar</taxon>
        <taxon>Alveolata</taxon>
        <taxon>Dinophyceae</taxon>
        <taxon>Suessiales</taxon>
        <taxon>Symbiodiniaceae</taxon>
        <taxon>Symbiodinium</taxon>
    </lineage>
</organism>
<evidence type="ECO:0000256" key="1">
    <source>
        <dbReference type="SAM" id="MobiDB-lite"/>
    </source>
</evidence>
<reference evidence="2" key="1">
    <citation type="submission" date="2021-02" db="EMBL/GenBank/DDBJ databases">
        <authorList>
            <person name="Dougan E. K."/>
            <person name="Rhodes N."/>
            <person name="Thang M."/>
            <person name="Chan C."/>
        </authorList>
    </citation>
    <scope>NUCLEOTIDE SEQUENCE</scope>
</reference>
<dbReference type="AlphaFoldDB" id="A0A812Y810"/>
<evidence type="ECO:0000313" key="3">
    <source>
        <dbReference type="Proteomes" id="UP000649617"/>
    </source>
</evidence>
<proteinExistence type="predicted"/>
<evidence type="ECO:0000313" key="2">
    <source>
        <dbReference type="EMBL" id="CAE7768786.1"/>
    </source>
</evidence>
<protein>
    <submittedName>
        <fullName evidence="2">Uncharacterized protein</fullName>
    </submittedName>
</protein>
<name>A0A812Y810_SYMPI</name>
<feature type="region of interest" description="Disordered" evidence="1">
    <location>
        <begin position="13"/>
        <end position="37"/>
    </location>
</feature>
<comment type="caution">
    <text evidence="2">The sequence shown here is derived from an EMBL/GenBank/DDBJ whole genome shotgun (WGS) entry which is preliminary data.</text>
</comment>
<dbReference type="EMBL" id="CAJNIZ010047491">
    <property type="protein sequence ID" value="CAE7768786.1"/>
    <property type="molecule type" value="Genomic_DNA"/>
</dbReference>
<feature type="non-terminal residue" evidence="2">
    <location>
        <position position="89"/>
    </location>
</feature>
<feature type="non-terminal residue" evidence="2">
    <location>
        <position position="1"/>
    </location>
</feature>
<feature type="compositionally biased region" description="Basic residues" evidence="1">
    <location>
        <begin position="15"/>
        <end position="24"/>
    </location>
</feature>
<gene>
    <name evidence="2" type="ORF">SPIL2461_LOCUS22596</name>
</gene>